<proteinExistence type="predicted"/>
<sequence length="292" mass="31201">MSEPVTQVTPTVRIKKLPDLPKPEQTRVFAIANQKGGVGKTTSTVNLAAAMALSGLHVLVVDVDPQGNASTALAIEHPVGTPDVYSVLVEGKPLSAIVQSCPTIPGLFVAPATVDLTGAEIELVSVVAREYRLARAIDGYLAEHQAKHGRKIDYVLIDCPPSLGLLTLNALVAAKEVLIPIQCEYYALEGVGQLIANVELVREHLNPLLDISTILMTMFNSTTKLSQQVVEEVRTHFGDRVLTAVVPRAVRLSEAPSYSQTIFTYDGSSIGAQSYLAAATEIANKTIGTKHD</sequence>
<dbReference type="InterPro" id="IPR027417">
    <property type="entry name" value="P-loop_NTPase"/>
</dbReference>
<dbReference type="Gene3D" id="3.40.50.300">
    <property type="entry name" value="P-loop containing nucleotide triphosphate hydrolases"/>
    <property type="match status" value="1"/>
</dbReference>
<reference evidence="2" key="1">
    <citation type="submission" date="2020-05" db="EMBL/GenBank/DDBJ databases">
        <authorList>
            <person name="Chiriac C."/>
            <person name="Salcher M."/>
            <person name="Ghai R."/>
            <person name="Kavagutti S V."/>
        </authorList>
    </citation>
    <scope>NUCLEOTIDE SEQUENCE</scope>
</reference>
<accession>A0A6J6DU22</accession>
<dbReference type="Pfam" id="PF13614">
    <property type="entry name" value="AAA_31"/>
    <property type="match status" value="1"/>
</dbReference>
<dbReference type="FunFam" id="3.40.50.300:FF:000285">
    <property type="entry name" value="Sporulation initiation inhibitor Soj"/>
    <property type="match status" value="1"/>
</dbReference>
<protein>
    <submittedName>
        <fullName evidence="2">Unannotated protein</fullName>
    </submittedName>
</protein>
<dbReference type="CDD" id="cd02042">
    <property type="entry name" value="ParAB_family"/>
    <property type="match status" value="1"/>
</dbReference>
<dbReference type="SUPFAM" id="SSF52540">
    <property type="entry name" value="P-loop containing nucleoside triphosphate hydrolases"/>
    <property type="match status" value="1"/>
</dbReference>
<dbReference type="EMBL" id="CAEZTT010000001">
    <property type="protein sequence ID" value="CAB4566694.1"/>
    <property type="molecule type" value="Genomic_DNA"/>
</dbReference>
<organism evidence="2">
    <name type="scientific">freshwater metagenome</name>
    <dbReference type="NCBI Taxonomy" id="449393"/>
    <lineage>
        <taxon>unclassified sequences</taxon>
        <taxon>metagenomes</taxon>
        <taxon>ecological metagenomes</taxon>
    </lineage>
</organism>
<feature type="domain" description="AAA" evidence="1">
    <location>
        <begin position="27"/>
        <end position="211"/>
    </location>
</feature>
<dbReference type="InterPro" id="IPR025669">
    <property type="entry name" value="AAA_dom"/>
</dbReference>
<evidence type="ECO:0000259" key="1">
    <source>
        <dbReference type="Pfam" id="PF13614"/>
    </source>
</evidence>
<dbReference type="AlphaFoldDB" id="A0A6J6DU22"/>
<name>A0A6J6DU22_9ZZZZ</name>
<evidence type="ECO:0000313" key="2">
    <source>
        <dbReference type="EMBL" id="CAB4566694.1"/>
    </source>
</evidence>
<gene>
    <name evidence="2" type="ORF">UFOPK1726_00030</name>
</gene>
<dbReference type="PANTHER" id="PTHR13696">
    <property type="entry name" value="P-LOOP CONTAINING NUCLEOSIDE TRIPHOSPHATE HYDROLASE"/>
    <property type="match status" value="1"/>
</dbReference>
<dbReference type="PANTHER" id="PTHR13696:SF52">
    <property type="entry name" value="PARA FAMILY PROTEIN CT_582"/>
    <property type="match status" value="1"/>
</dbReference>
<dbReference type="InterPro" id="IPR050678">
    <property type="entry name" value="DNA_Partitioning_ATPase"/>
</dbReference>